<dbReference type="AlphaFoldDB" id="A0AAU9CFW2"/>
<keyword evidence="4" id="KW-1185">Reference proteome</keyword>
<keyword evidence="1" id="KW-0732">Signal</keyword>
<feature type="signal peptide" evidence="1">
    <location>
        <begin position="1"/>
        <end position="22"/>
    </location>
</feature>
<evidence type="ECO:0000313" key="3">
    <source>
        <dbReference type="EMBL" id="BCX89108.1"/>
    </source>
</evidence>
<dbReference type="Pfam" id="PF07589">
    <property type="entry name" value="PEP-CTERM"/>
    <property type="match status" value="1"/>
</dbReference>
<accession>A0AAU9CFW2</accession>
<evidence type="ECO:0000313" key="4">
    <source>
        <dbReference type="Proteomes" id="UP001321450"/>
    </source>
</evidence>
<dbReference type="RefSeq" id="WP_286291385.1">
    <property type="nucleotide sequence ID" value="NZ_AP024718.1"/>
</dbReference>
<protein>
    <recommendedName>
        <fullName evidence="2">Ice-binding protein C-terminal domain-containing protein</fullName>
    </recommendedName>
</protein>
<dbReference type="EMBL" id="AP024718">
    <property type="protein sequence ID" value="BCX89108.1"/>
    <property type="molecule type" value="Genomic_DNA"/>
</dbReference>
<reference evidence="4" key="1">
    <citation type="journal article" date="2024" name="Int. J. Syst. Evol. Microbiol.">
        <title>Methylomarinovum tepidoasis sp. nov., a moderately thermophilic methanotroph of the family Methylothermaceae isolated from a deep-sea hydrothermal field.</title>
        <authorList>
            <person name="Hirayama H."/>
            <person name="Takaki Y."/>
            <person name="Abe M."/>
            <person name="Miyazaki M."/>
            <person name="Uematsu K."/>
            <person name="Matsui Y."/>
            <person name="Takai K."/>
        </authorList>
    </citation>
    <scope>NUCLEOTIDE SEQUENCE [LARGE SCALE GENOMIC DNA]</scope>
    <source>
        <strain evidence="4">IN45</strain>
    </source>
</reference>
<name>A0AAU9CFW2_9GAMM</name>
<gene>
    <name evidence="3" type="ORF">MIN45_P1478</name>
</gene>
<organism evidence="3 4">
    <name type="scientific">Methylomarinovum tepidoasis</name>
    <dbReference type="NCBI Taxonomy" id="2840183"/>
    <lineage>
        <taxon>Bacteria</taxon>
        <taxon>Pseudomonadati</taxon>
        <taxon>Pseudomonadota</taxon>
        <taxon>Gammaproteobacteria</taxon>
        <taxon>Methylococcales</taxon>
        <taxon>Methylothermaceae</taxon>
        <taxon>Methylomarinovum</taxon>
    </lineage>
</organism>
<feature type="domain" description="Ice-binding protein C-terminal" evidence="2">
    <location>
        <begin position="187"/>
        <end position="207"/>
    </location>
</feature>
<dbReference type="InterPro" id="IPR013424">
    <property type="entry name" value="Ice-binding_C"/>
</dbReference>
<evidence type="ECO:0000259" key="2">
    <source>
        <dbReference type="Pfam" id="PF07589"/>
    </source>
</evidence>
<sequence>MKTRWHHLALMVGLMWGSAASATLVNGDFSSGFTGWSGQEDYITDFDAADMDASTSPDPFTIVNEAGFTNAAKLSTHYDQTGTGWALSLYQQFTMPTLSASGSTLWLDFDYSVSLDDVAGGDNWYAQLTDKSGSGLPPLDLDVSPGPFDVTAFAGKAVEILFALENIAGGDDTLLIDNVTITERLAAVPEPSILGLLGLGMLLLRRKTF</sequence>
<dbReference type="NCBIfam" id="TIGR02595">
    <property type="entry name" value="PEP_CTERM"/>
    <property type="match status" value="1"/>
</dbReference>
<feature type="chain" id="PRO_5043840724" description="Ice-binding protein C-terminal domain-containing protein" evidence="1">
    <location>
        <begin position="23"/>
        <end position="209"/>
    </location>
</feature>
<proteinExistence type="predicted"/>
<dbReference type="Proteomes" id="UP001321450">
    <property type="component" value="Chromosome"/>
</dbReference>
<evidence type="ECO:0000256" key="1">
    <source>
        <dbReference type="SAM" id="SignalP"/>
    </source>
</evidence>
<dbReference type="KEGG" id="meiy:MIN45_P1478"/>